<feature type="non-terminal residue" evidence="2">
    <location>
        <position position="1"/>
    </location>
</feature>
<keyword evidence="1" id="KW-0472">Membrane</keyword>
<keyword evidence="3" id="KW-1185">Reference proteome</keyword>
<sequence length="52" mass="5372">TTPLPPSGEELMVDFLGLEVSGSDAELALNTLFSLTIIAAVAVVLLVFGLVK</sequence>
<protein>
    <submittedName>
        <fullName evidence="2">Uncharacterized protein</fullName>
    </submittedName>
</protein>
<accession>A0ABD0QFG8</accession>
<organism evidence="2 3">
    <name type="scientific">Cirrhinus mrigala</name>
    <name type="common">Mrigala</name>
    <dbReference type="NCBI Taxonomy" id="683832"/>
    <lineage>
        <taxon>Eukaryota</taxon>
        <taxon>Metazoa</taxon>
        <taxon>Chordata</taxon>
        <taxon>Craniata</taxon>
        <taxon>Vertebrata</taxon>
        <taxon>Euteleostomi</taxon>
        <taxon>Actinopterygii</taxon>
        <taxon>Neopterygii</taxon>
        <taxon>Teleostei</taxon>
        <taxon>Ostariophysi</taxon>
        <taxon>Cypriniformes</taxon>
        <taxon>Cyprinidae</taxon>
        <taxon>Labeoninae</taxon>
        <taxon>Labeonini</taxon>
        <taxon>Cirrhinus</taxon>
    </lineage>
</organism>
<reference evidence="2 3" key="1">
    <citation type="submission" date="2024-05" db="EMBL/GenBank/DDBJ databases">
        <title>Genome sequencing and assembly of Indian major carp, Cirrhinus mrigala (Hamilton, 1822).</title>
        <authorList>
            <person name="Mohindra V."/>
            <person name="Chowdhury L.M."/>
            <person name="Lal K."/>
            <person name="Jena J.K."/>
        </authorList>
    </citation>
    <scope>NUCLEOTIDE SEQUENCE [LARGE SCALE GENOMIC DNA]</scope>
    <source>
        <strain evidence="2">CM1030</strain>
        <tissue evidence="2">Blood</tissue>
    </source>
</reference>
<feature type="transmembrane region" description="Helical" evidence="1">
    <location>
        <begin position="27"/>
        <end position="51"/>
    </location>
</feature>
<keyword evidence="1" id="KW-0812">Transmembrane</keyword>
<feature type="non-terminal residue" evidence="2">
    <location>
        <position position="52"/>
    </location>
</feature>
<evidence type="ECO:0000313" key="3">
    <source>
        <dbReference type="Proteomes" id="UP001529510"/>
    </source>
</evidence>
<keyword evidence="1" id="KW-1133">Transmembrane helix</keyword>
<dbReference type="EMBL" id="JAMKFB020000009">
    <property type="protein sequence ID" value="KAL0184859.1"/>
    <property type="molecule type" value="Genomic_DNA"/>
</dbReference>
<evidence type="ECO:0000313" key="2">
    <source>
        <dbReference type="EMBL" id="KAL0184859.1"/>
    </source>
</evidence>
<comment type="caution">
    <text evidence="2">The sequence shown here is derived from an EMBL/GenBank/DDBJ whole genome shotgun (WGS) entry which is preliminary data.</text>
</comment>
<evidence type="ECO:0000256" key="1">
    <source>
        <dbReference type="SAM" id="Phobius"/>
    </source>
</evidence>
<gene>
    <name evidence="2" type="ORF">M9458_020555</name>
</gene>
<proteinExistence type="predicted"/>
<dbReference type="AlphaFoldDB" id="A0ABD0QFG8"/>
<name>A0ABD0QFG8_CIRMR</name>
<dbReference type="Proteomes" id="UP001529510">
    <property type="component" value="Unassembled WGS sequence"/>
</dbReference>